<dbReference type="EMBL" id="JACIJG010000016">
    <property type="protein sequence ID" value="MBB5703687.1"/>
    <property type="molecule type" value="Genomic_DNA"/>
</dbReference>
<feature type="transmembrane region" description="Helical" evidence="1">
    <location>
        <begin position="228"/>
        <end position="246"/>
    </location>
</feature>
<evidence type="ECO:0000313" key="3">
    <source>
        <dbReference type="Proteomes" id="UP000555546"/>
    </source>
</evidence>
<evidence type="ECO:0000256" key="1">
    <source>
        <dbReference type="SAM" id="Phobius"/>
    </source>
</evidence>
<name>A0A7W9B057_9HYPH</name>
<evidence type="ECO:0000313" key="2">
    <source>
        <dbReference type="EMBL" id="MBB5703687.1"/>
    </source>
</evidence>
<proteinExistence type="predicted"/>
<dbReference type="PIRSF" id="PIRSF038991">
    <property type="entry name" value="Protein_AbrB"/>
    <property type="match status" value="1"/>
</dbReference>
<dbReference type="NCBIfam" id="TIGR03082">
    <property type="entry name" value="Gneg_AbrB_dup"/>
    <property type="match status" value="2"/>
</dbReference>
<feature type="transmembrane region" description="Helical" evidence="1">
    <location>
        <begin position="302"/>
        <end position="326"/>
    </location>
</feature>
<dbReference type="PANTHER" id="PTHR38457">
    <property type="entry name" value="REGULATOR ABRB-RELATED"/>
    <property type="match status" value="1"/>
</dbReference>
<comment type="caution">
    <text evidence="2">The sequence shown here is derived from an EMBL/GenBank/DDBJ whole genome shotgun (WGS) entry which is preliminary data.</text>
</comment>
<keyword evidence="1" id="KW-0812">Transmembrane</keyword>
<organism evidence="2 3">
    <name type="scientific">Brucella daejeonensis</name>
    <dbReference type="NCBI Taxonomy" id="659015"/>
    <lineage>
        <taxon>Bacteria</taxon>
        <taxon>Pseudomonadati</taxon>
        <taxon>Pseudomonadota</taxon>
        <taxon>Alphaproteobacteria</taxon>
        <taxon>Hyphomicrobiales</taxon>
        <taxon>Brucellaceae</taxon>
        <taxon>Brucella/Ochrobactrum group</taxon>
        <taxon>Brucella</taxon>
    </lineage>
</organism>
<dbReference type="RefSeq" id="WP_183655811.1">
    <property type="nucleotide sequence ID" value="NZ_JACIJG010000016.1"/>
</dbReference>
<feature type="transmembrane region" description="Helical" evidence="1">
    <location>
        <begin position="139"/>
        <end position="160"/>
    </location>
</feature>
<reference evidence="2 3" key="1">
    <citation type="submission" date="2020-08" db="EMBL/GenBank/DDBJ databases">
        <title>Genomic Encyclopedia of Type Strains, Phase IV (KMG-IV): sequencing the most valuable type-strain genomes for metagenomic binning, comparative biology and taxonomic classification.</title>
        <authorList>
            <person name="Goeker M."/>
        </authorList>
    </citation>
    <scope>NUCLEOTIDE SEQUENCE [LARGE SCALE GENOMIC DNA]</scope>
    <source>
        <strain evidence="2 3">DSM 26944</strain>
    </source>
</reference>
<accession>A0A7W9B057</accession>
<dbReference type="InterPro" id="IPR007820">
    <property type="entry name" value="AbrB_fam"/>
</dbReference>
<dbReference type="InterPro" id="IPR017516">
    <property type="entry name" value="AbrB_dup"/>
</dbReference>
<feature type="transmembrane region" description="Helical" evidence="1">
    <location>
        <begin position="78"/>
        <end position="99"/>
    </location>
</feature>
<keyword evidence="1" id="KW-1133">Transmembrane helix</keyword>
<dbReference type="GO" id="GO:0016020">
    <property type="term" value="C:membrane"/>
    <property type="evidence" value="ECO:0007669"/>
    <property type="project" value="InterPro"/>
</dbReference>
<sequence>MKANCERILSLLIAAAVAFVMSAAGVPLAWVIGPMTVSAAISLSGRQTFANLTARKGGQMIVGSAVGLNLTLASVQTLWIWIPAAIVINIAALFLALFLGRLLAAALNTNPATGYFAMVPGGLSEMANIADRAGGQNEVVAIIQALRVAIAVCILPPLMVHLDLHGAFINDGISTPLTPLPGFYVAVAAVAGVTSARFLRLNNPWMIGALLGAAVLAVMGLASGKMPRSLFCVGQMMIGMTIGARFRLEHLLSVGRRLWVAVGFILLTMMCMAVISIIFSMASGLDVASSLLAVSPGGFSEMAATADILKLNVALVTIFHVTRAFIVNGFAHRFWMSFAAHTR</sequence>
<keyword evidence="3" id="KW-1185">Reference proteome</keyword>
<dbReference type="GO" id="GO:0010468">
    <property type="term" value="P:regulation of gene expression"/>
    <property type="evidence" value="ECO:0007669"/>
    <property type="project" value="InterPro"/>
</dbReference>
<dbReference type="AlphaFoldDB" id="A0A7W9B057"/>
<feature type="transmembrane region" description="Helical" evidence="1">
    <location>
        <begin position="180"/>
        <end position="198"/>
    </location>
</feature>
<dbReference type="Proteomes" id="UP000555546">
    <property type="component" value="Unassembled WGS sequence"/>
</dbReference>
<feature type="transmembrane region" description="Helical" evidence="1">
    <location>
        <begin position="205"/>
        <end position="222"/>
    </location>
</feature>
<dbReference type="Pfam" id="PF05145">
    <property type="entry name" value="AbrB"/>
    <property type="match status" value="1"/>
</dbReference>
<gene>
    <name evidence="2" type="ORF">FHS76_003596</name>
</gene>
<feature type="transmembrane region" description="Helical" evidence="1">
    <location>
        <begin position="258"/>
        <end position="282"/>
    </location>
</feature>
<protein>
    <recommendedName>
        <fullName evidence="4">Ammonia monooxygenase</fullName>
    </recommendedName>
</protein>
<dbReference type="PANTHER" id="PTHR38457:SF1">
    <property type="entry name" value="REGULATOR ABRB-RELATED"/>
    <property type="match status" value="1"/>
</dbReference>
<evidence type="ECO:0008006" key="4">
    <source>
        <dbReference type="Google" id="ProtNLM"/>
    </source>
</evidence>
<keyword evidence="1" id="KW-0472">Membrane</keyword>